<dbReference type="EMBL" id="CP021920">
    <property type="protein sequence ID" value="ASB90897.1"/>
    <property type="molecule type" value="Genomic_DNA"/>
</dbReference>
<reference evidence="1 2" key="1">
    <citation type="submission" date="2017-06" db="EMBL/GenBank/DDBJ databases">
        <title>Genome sequence of Bacillus sonorensis strain SRCM101395.</title>
        <authorList>
            <person name="Cho S.H."/>
        </authorList>
    </citation>
    <scope>NUCLEOTIDE SEQUENCE [LARGE SCALE GENOMIC DNA]</scope>
    <source>
        <strain evidence="1 2">SRCM101395</strain>
    </source>
</reference>
<evidence type="ECO:0000313" key="1">
    <source>
        <dbReference type="EMBL" id="ASB90897.1"/>
    </source>
</evidence>
<evidence type="ECO:0000313" key="2">
    <source>
        <dbReference type="Proteomes" id="UP000196877"/>
    </source>
</evidence>
<organism evidence="1 2">
    <name type="scientific">Bacillus sonorensis</name>
    <dbReference type="NCBI Taxonomy" id="119858"/>
    <lineage>
        <taxon>Bacteria</taxon>
        <taxon>Bacillati</taxon>
        <taxon>Bacillota</taxon>
        <taxon>Bacilli</taxon>
        <taxon>Bacillales</taxon>
        <taxon>Bacillaceae</taxon>
        <taxon>Bacillus</taxon>
    </lineage>
</organism>
<sequence length="43" mass="4980">MDLFTLFAFFHLHLSEQNYADGNEVWRKIVTFSPLHPNSIGVS</sequence>
<accession>A0ABM6LN91</accession>
<proteinExistence type="predicted"/>
<keyword evidence="2" id="KW-1185">Reference proteome</keyword>
<name>A0ABM6LN91_9BACI</name>
<gene>
    <name evidence="1" type="ORF">S101395_04402</name>
</gene>
<protein>
    <submittedName>
        <fullName evidence="1">Uncharacterized protein</fullName>
    </submittedName>
</protein>
<dbReference type="Proteomes" id="UP000196877">
    <property type="component" value="Chromosome"/>
</dbReference>